<proteinExistence type="predicted"/>
<dbReference type="Proteomes" id="UP000018936">
    <property type="component" value="Unassembled WGS sequence"/>
</dbReference>
<organism evidence="1 2">
    <name type="scientific">Ophiophagus hannah</name>
    <name type="common">King cobra</name>
    <name type="synonym">Naja hannah</name>
    <dbReference type="NCBI Taxonomy" id="8665"/>
    <lineage>
        <taxon>Eukaryota</taxon>
        <taxon>Metazoa</taxon>
        <taxon>Chordata</taxon>
        <taxon>Craniata</taxon>
        <taxon>Vertebrata</taxon>
        <taxon>Euteleostomi</taxon>
        <taxon>Lepidosauria</taxon>
        <taxon>Squamata</taxon>
        <taxon>Bifurcata</taxon>
        <taxon>Unidentata</taxon>
        <taxon>Episquamata</taxon>
        <taxon>Toxicofera</taxon>
        <taxon>Serpentes</taxon>
        <taxon>Colubroidea</taxon>
        <taxon>Elapidae</taxon>
        <taxon>Elapinae</taxon>
        <taxon>Ophiophagus</taxon>
    </lineage>
</organism>
<evidence type="ECO:0000313" key="1">
    <source>
        <dbReference type="EMBL" id="ETE65122.1"/>
    </source>
</evidence>
<sequence>MINKGNSNKFLQKHNTYEVNSFQDMVKKVAASALLPFLAVSRSAQKCALEANLIETSLEQMKHVYTELNLASLKLGKAIQRKKEDNLSRELKLAMQLLRNCFFRNESCKFVIYLPDCVIITVQEYPEG</sequence>
<dbReference type="GO" id="GO:0036064">
    <property type="term" value="C:ciliary basal body"/>
    <property type="evidence" value="ECO:0007669"/>
    <property type="project" value="InterPro"/>
</dbReference>
<dbReference type="EMBL" id="AZIM01001983">
    <property type="protein sequence ID" value="ETE65122.1"/>
    <property type="molecule type" value="Genomic_DNA"/>
</dbReference>
<dbReference type="PANTHER" id="PTHR31691">
    <property type="entry name" value="ROTATIN"/>
    <property type="match status" value="1"/>
</dbReference>
<evidence type="ECO:0000313" key="2">
    <source>
        <dbReference type="Proteomes" id="UP000018936"/>
    </source>
</evidence>
<accession>V8NUB0</accession>
<dbReference type="InterPro" id="IPR030791">
    <property type="entry name" value="Rotatin"/>
</dbReference>
<dbReference type="GO" id="GO:0032053">
    <property type="term" value="P:ciliary basal body organization"/>
    <property type="evidence" value="ECO:0007669"/>
    <property type="project" value="TreeGrafter"/>
</dbReference>
<dbReference type="GO" id="GO:0007099">
    <property type="term" value="P:centriole replication"/>
    <property type="evidence" value="ECO:0007669"/>
    <property type="project" value="TreeGrafter"/>
</dbReference>
<dbReference type="GO" id="GO:0005813">
    <property type="term" value="C:centrosome"/>
    <property type="evidence" value="ECO:0007669"/>
    <property type="project" value="InterPro"/>
</dbReference>
<dbReference type="GO" id="GO:0005814">
    <property type="term" value="C:centriole"/>
    <property type="evidence" value="ECO:0007669"/>
    <property type="project" value="TreeGrafter"/>
</dbReference>
<feature type="non-terminal residue" evidence="1">
    <location>
        <position position="1"/>
    </location>
</feature>
<comment type="caution">
    <text evidence="1">The sequence shown here is derived from an EMBL/GenBank/DDBJ whole genome shotgun (WGS) entry which is preliminary data.</text>
</comment>
<protein>
    <submittedName>
        <fullName evidence="1">Rotatin</fullName>
    </submittedName>
</protein>
<dbReference type="GO" id="GO:0010457">
    <property type="term" value="P:centriole-centriole cohesion"/>
    <property type="evidence" value="ECO:0007669"/>
    <property type="project" value="TreeGrafter"/>
</dbReference>
<dbReference type="OrthoDB" id="428850at2759"/>
<reference evidence="1 2" key="1">
    <citation type="journal article" date="2013" name="Proc. Natl. Acad. Sci. U.S.A.">
        <title>The king cobra genome reveals dynamic gene evolution and adaptation in the snake venom system.</title>
        <authorList>
            <person name="Vonk F.J."/>
            <person name="Casewell N.R."/>
            <person name="Henkel C.V."/>
            <person name="Heimberg A.M."/>
            <person name="Jansen H.J."/>
            <person name="McCleary R.J."/>
            <person name="Kerkkamp H.M."/>
            <person name="Vos R.A."/>
            <person name="Guerreiro I."/>
            <person name="Calvete J.J."/>
            <person name="Wuster W."/>
            <person name="Woods A.E."/>
            <person name="Logan J.M."/>
            <person name="Harrison R.A."/>
            <person name="Castoe T.A."/>
            <person name="de Koning A.P."/>
            <person name="Pollock D.D."/>
            <person name="Yandell M."/>
            <person name="Calderon D."/>
            <person name="Renjifo C."/>
            <person name="Currier R.B."/>
            <person name="Salgado D."/>
            <person name="Pla D."/>
            <person name="Sanz L."/>
            <person name="Hyder A.S."/>
            <person name="Ribeiro J.M."/>
            <person name="Arntzen J.W."/>
            <person name="van den Thillart G.E."/>
            <person name="Boetzer M."/>
            <person name="Pirovano W."/>
            <person name="Dirks R.P."/>
            <person name="Spaink H.P."/>
            <person name="Duboule D."/>
            <person name="McGlinn E."/>
            <person name="Kini R.M."/>
            <person name="Richardson M.K."/>
        </authorList>
    </citation>
    <scope>NUCLEOTIDE SEQUENCE</scope>
    <source>
        <tissue evidence="1">Blood</tissue>
    </source>
</reference>
<gene>
    <name evidence="1" type="primary">RTTN</name>
    <name evidence="1" type="ORF">L345_09108</name>
</gene>
<name>V8NUB0_OPHHA</name>
<keyword evidence="2" id="KW-1185">Reference proteome</keyword>
<dbReference type="AlphaFoldDB" id="V8NUB0"/>
<dbReference type="PANTHER" id="PTHR31691:SF1">
    <property type="entry name" value="ROTATIN"/>
    <property type="match status" value="1"/>
</dbReference>